<reference evidence="2 3" key="1">
    <citation type="submission" date="2019-02" db="EMBL/GenBank/DDBJ databases">
        <title>Draft Genome Sequences of Six Type Strains of the Genus Massilia.</title>
        <authorList>
            <person name="Miess H."/>
            <person name="Frediansyhah A."/>
            <person name="Gross H."/>
        </authorList>
    </citation>
    <scope>NUCLEOTIDE SEQUENCE [LARGE SCALE GENOMIC DNA]</scope>
    <source>
        <strain evidence="2 3">DSM 17473</strain>
    </source>
</reference>
<accession>A0A4P6L0U4</accession>
<sequence length="500" mass="55066">MKRAIYLIHRWTGIGMCVLMALWFASGMVMLFVGYPKLTPAERLPPLPALARPGCCIDPGLAIENSRMGAVEALALTSIGGTPYYVLQSATGARTAVDAMTGREHAAVDPAQAVHAASAFAAGAPARYEGSVYEDRWTHARGLNPHRPLHVVELGDAASTRVYVSSTTGQVVLDAPRAERWWNFAGAWLHWLYMLKNQPTDPVWTWTLIALSTVGVFTSVTGIVNGIWRWRFNGRYKSGARTPYRDAAMRWHHMLGLAFGAILCTWVFSGLMSMNPAGIFDAKGVKPEVAAMQGGTPAVLRLPLRVADALVLLAREGFAARELEWRVFDGEPFILARDGANDTRIVRAAGASFTVADTWPEEKLRRAAARVLPYPVASFERLASYDAWYYARDAASMYGADERRLPALRVVFADPSATWVHVDLRTGQLGLCTDRSQRTGRWLFNLLHSWDLPALLAVNWLRIAVLILLSAGGLALTVTATIIACRRLRPARRMQPSAER</sequence>
<dbReference type="PANTHER" id="PTHR34219:SF6">
    <property type="entry name" value="BLR3280 PROTEIN"/>
    <property type="match status" value="1"/>
</dbReference>
<feature type="transmembrane region" description="Helical" evidence="1">
    <location>
        <begin position="12"/>
        <end position="35"/>
    </location>
</feature>
<dbReference type="PANTHER" id="PTHR34219">
    <property type="entry name" value="IRON-REGULATED INNER MEMBRANE PROTEIN-RELATED"/>
    <property type="match status" value="1"/>
</dbReference>
<dbReference type="EMBL" id="CP035913">
    <property type="protein sequence ID" value="QBE65070.1"/>
    <property type="molecule type" value="Genomic_DNA"/>
</dbReference>
<feature type="transmembrane region" description="Helical" evidence="1">
    <location>
        <begin position="460"/>
        <end position="485"/>
    </location>
</feature>
<evidence type="ECO:0000313" key="3">
    <source>
        <dbReference type="Proteomes" id="UP000290637"/>
    </source>
</evidence>
<feature type="transmembrane region" description="Helical" evidence="1">
    <location>
        <begin position="203"/>
        <end position="228"/>
    </location>
</feature>
<dbReference type="OrthoDB" id="9760788at2"/>
<proteinExistence type="predicted"/>
<keyword evidence="1" id="KW-1133">Transmembrane helix</keyword>
<dbReference type="InterPro" id="IPR005625">
    <property type="entry name" value="PepSY-ass_TM"/>
</dbReference>
<dbReference type="Proteomes" id="UP000290637">
    <property type="component" value="Chromosome"/>
</dbReference>
<evidence type="ECO:0000313" key="2">
    <source>
        <dbReference type="EMBL" id="QBE65070.1"/>
    </source>
</evidence>
<protein>
    <submittedName>
        <fullName evidence="2">PepSY domain-containing protein</fullName>
    </submittedName>
</protein>
<dbReference type="AlphaFoldDB" id="A0A4P6L0U4"/>
<dbReference type="KEGG" id="plue:EWM63_20455"/>
<feature type="transmembrane region" description="Helical" evidence="1">
    <location>
        <begin position="249"/>
        <end position="268"/>
    </location>
</feature>
<dbReference type="RefSeq" id="WP_130188184.1">
    <property type="nucleotide sequence ID" value="NZ_CP035913.1"/>
</dbReference>
<name>A0A4P6L0U4_9BURK</name>
<keyword evidence="1" id="KW-0472">Membrane</keyword>
<organism evidence="2 3">
    <name type="scientific">Pseudoduganella lutea</name>
    <dbReference type="NCBI Taxonomy" id="321985"/>
    <lineage>
        <taxon>Bacteria</taxon>
        <taxon>Pseudomonadati</taxon>
        <taxon>Pseudomonadota</taxon>
        <taxon>Betaproteobacteria</taxon>
        <taxon>Burkholderiales</taxon>
        <taxon>Oxalobacteraceae</taxon>
        <taxon>Telluria group</taxon>
        <taxon>Pseudoduganella</taxon>
    </lineage>
</organism>
<keyword evidence="3" id="KW-1185">Reference proteome</keyword>
<gene>
    <name evidence="2" type="ORF">EWM63_20455</name>
</gene>
<keyword evidence="1" id="KW-0812">Transmembrane</keyword>
<evidence type="ECO:0000256" key="1">
    <source>
        <dbReference type="SAM" id="Phobius"/>
    </source>
</evidence>